<keyword evidence="5 7" id="KW-1133">Transmembrane helix</keyword>
<evidence type="ECO:0000256" key="6">
    <source>
        <dbReference type="ARBA" id="ARBA00023136"/>
    </source>
</evidence>
<comment type="caution">
    <text evidence="9">The sequence shown here is derived from an EMBL/GenBank/DDBJ whole genome shotgun (WGS) entry which is preliminary data.</text>
</comment>
<evidence type="ECO:0000259" key="8">
    <source>
        <dbReference type="Pfam" id="PF03458"/>
    </source>
</evidence>
<organism evidence="9 10">
    <name type="scientific">Taibaiella lutea</name>
    <dbReference type="NCBI Taxonomy" id="2608001"/>
    <lineage>
        <taxon>Bacteria</taxon>
        <taxon>Pseudomonadati</taxon>
        <taxon>Bacteroidota</taxon>
        <taxon>Chitinophagia</taxon>
        <taxon>Chitinophagales</taxon>
        <taxon>Chitinophagaceae</taxon>
        <taxon>Taibaiella</taxon>
    </lineage>
</organism>
<proteinExistence type="inferred from homology"/>
<feature type="transmembrane region" description="Helical" evidence="7">
    <location>
        <begin position="150"/>
        <end position="168"/>
    </location>
</feature>
<sequence length="202" mass="22261">MSIQYIFELFGTCFFAVSGALAASNNDEHDWFGVTFIGFITAIGGGSLRDILLGSYPLVWISNVQFLYAIIAGVILAKVFYGPLLKLRKMLFLFDTFGISLFTILGTEKALNLGVHPLIAAMMGMFSAVMGGVIRDVLSNQTPVLFRKEIYATACLAGAFLYLGLEHLQMDRTLSFILSGLFIFLIRFVAVTKKLSLPKFKS</sequence>
<gene>
    <name evidence="9" type="ORF">F0919_03440</name>
</gene>
<dbReference type="AlphaFoldDB" id="A0A5M6CNT5"/>
<feature type="transmembrane region" description="Helical" evidence="7">
    <location>
        <begin position="118"/>
        <end position="138"/>
    </location>
</feature>
<feature type="domain" description="Glycine transporter" evidence="8">
    <location>
        <begin position="6"/>
        <end position="80"/>
    </location>
</feature>
<feature type="transmembrane region" description="Helical" evidence="7">
    <location>
        <begin position="31"/>
        <end position="48"/>
    </location>
</feature>
<name>A0A5M6CNT5_9BACT</name>
<evidence type="ECO:0000313" key="10">
    <source>
        <dbReference type="Proteomes" id="UP000323632"/>
    </source>
</evidence>
<evidence type="ECO:0000256" key="5">
    <source>
        <dbReference type="ARBA" id="ARBA00022989"/>
    </source>
</evidence>
<feature type="transmembrane region" description="Helical" evidence="7">
    <location>
        <begin position="60"/>
        <end position="81"/>
    </location>
</feature>
<dbReference type="EMBL" id="VWSH01000001">
    <property type="protein sequence ID" value="KAA5536737.1"/>
    <property type="molecule type" value="Genomic_DNA"/>
</dbReference>
<comment type="subcellular location">
    <subcellularLocation>
        <location evidence="1">Cell membrane</location>
        <topology evidence="1">Multi-pass membrane protein</topology>
    </subcellularLocation>
</comment>
<feature type="transmembrane region" description="Helical" evidence="7">
    <location>
        <begin position="174"/>
        <end position="192"/>
    </location>
</feature>
<keyword evidence="10" id="KW-1185">Reference proteome</keyword>
<dbReference type="PANTHER" id="PTHR30506">
    <property type="entry name" value="INNER MEMBRANE PROTEIN"/>
    <property type="match status" value="1"/>
</dbReference>
<dbReference type="RefSeq" id="WP_150031314.1">
    <property type="nucleotide sequence ID" value="NZ_VWSH01000001.1"/>
</dbReference>
<evidence type="ECO:0000256" key="3">
    <source>
        <dbReference type="ARBA" id="ARBA00022475"/>
    </source>
</evidence>
<accession>A0A5M6CNT5</accession>
<reference evidence="9 10" key="1">
    <citation type="submission" date="2019-09" db="EMBL/GenBank/DDBJ databases">
        <title>Genome sequence and assembly of Taibaiella sp.</title>
        <authorList>
            <person name="Chhetri G."/>
        </authorList>
    </citation>
    <scope>NUCLEOTIDE SEQUENCE [LARGE SCALE GENOMIC DNA]</scope>
    <source>
        <strain evidence="9 10">KVB11</strain>
    </source>
</reference>
<evidence type="ECO:0000256" key="2">
    <source>
        <dbReference type="ARBA" id="ARBA00008193"/>
    </source>
</evidence>
<dbReference type="InterPro" id="IPR005115">
    <property type="entry name" value="Gly_transporter"/>
</dbReference>
<keyword evidence="4 7" id="KW-0812">Transmembrane</keyword>
<dbReference type="GO" id="GO:0005886">
    <property type="term" value="C:plasma membrane"/>
    <property type="evidence" value="ECO:0007669"/>
    <property type="project" value="UniProtKB-SubCell"/>
</dbReference>
<keyword evidence="6 7" id="KW-0472">Membrane</keyword>
<evidence type="ECO:0000256" key="1">
    <source>
        <dbReference type="ARBA" id="ARBA00004651"/>
    </source>
</evidence>
<dbReference type="Proteomes" id="UP000323632">
    <property type="component" value="Unassembled WGS sequence"/>
</dbReference>
<dbReference type="PANTHER" id="PTHR30506:SF3">
    <property type="entry name" value="UPF0126 INNER MEMBRANE PROTEIN YADS-RELATED"/>
    <property type="match status" value="1"/>
</dbReference>
<feature type="transmembrane region" description="Helical" evidence="7">
    <location>
        <begin position="6"/>
        <end position="24"/>
    </location>
</feature>
<keyword evidence="3" id="KW-1003">Cell membrane</keyword>
<evidence type="ECO:0000256" key="7">
    <source>
        <dbReference type="SAM" id="Phobius"/>
    </source>
</evidence>
<feature type="domain" description="Glycine transporter" evidence="8">
    <location>
        <begin position="93"/>
        <end position="165"/>
    </location>
</feature>
<dbReference type="Pfam" id="PF03458">
    <property type="entry name" value="Gly_transporter"/>
    <property type="match status" value="2"/>
</dbReference>
<evidence type="ECO:0000256" key="4">
    <source>
        <dbReference type="ARBA" id="ARBA00022692"/>
    </source>
</evidence>
<evidence type="ECO:0000313" key="9">
    <source>
        <dbReference type="EMBL" id="KAA5536737.1"/>
    </source>
</evidence>
<protein>
    <submittedName>
        <fullName evidence="9">Trimeric intracellular cation channel family protein</fullName>
    </submittedName>
</protein>
<comment type="similarity">
    <text evidence="2">Belongs to the UPF0126 family.</text>
</comment>